<evidence type="ECO:0000313" key="9">
    <source>
        <dbReference type="Proteomes" id="UP001529510"/>
    </source>
</evidence>
<name>A0ABD0NMP0_CIRMR</name>
<dbReference type="Pfam" id="PF05485">
    <property type="entry name" value="THAP"/>
    <property type="match status" value="1"/>
</dbReference>
<feature type="non-terminal residue" evidence="8">
    <location>
        <position position="65"/>
    </location>
</feature>
<dbReference type="SUPFAM" id="SSF57716">
    <property type="entry name" value="Glucocorticoid receptor-like (DNA-binding domain)"/>
    <property type="match status" value="1"/>
</dbReference>
<dbReference type="GO" id="GO:0043565">
    <property type="term" value="F:sequence-specific DNA binding"/>
    <property type="evidence" value="ECO:0007669"/>
    <property type="project" value="UniProtKB-UniRule"/>
</dbReference>
<dbReference type="GO" id="GO:0005654">
    <property type="term" value="C:nucleoplasm"/>
    <property type="evidence" value="ECO:0007669"/>
    <property type="project" value="UniProtKB-SubCell"/>
</dbReference>
<evidence type="ECO:0000256" key="3">
    <source>
        <dbReference type="ARBA" id="ARBA00022833"/>
    </source>
</evidence>
<dbReference type="InterPro" id="IPR006612">
    <property type="entry name" value="THAP_Znf"/>
</dbReference>
<keyword evidence="9" id="KW-1185">Reference proteome</keyword>
<keyword evidence="2 5" id="KW-0863">Zinc-finger</keyword>
<proteinExistence type="inferred from homology"/>
<comment type="function">
    <text evidence="6">DNA-binding transcription regulator that regulates endothelial cell proliferation and G1/S cell-cycle progression. Specifically binds the 5'-[AT]NTNN[GT]GGCA[AGT]-3' core DNA sequence and acts by modulating expression of pRB-E2F cell-cycle target genes.</text>
</comment>
<keyword evidence="4 5" id="KW-0238">DNA-binding</keyword>
<protein>
    <recommendedName>
        <fullName evidence="6">THAP domain-containing protein 1</fullName>
    </recommendedName>
</protein>
<evidence type="ECO:0000313" key="8">
    <source>
        <dbReference type="EMBL" id="KAL0162216.1"/>
    </source>
</evidence>
<dbReference type="PROSITE" id="PS50950">
    <property type="entry name" value="ZF_THAP"/>
    <property type="match status" value="1"/>
</dbReference>
<evidence type="ECO:0000256" key="4">
    <source>
        <dbReference type="ARBA" id="ARBA00023125"/>
    </source>
</evidence>
<dbReference type="PANTHER" id="PTHR46600:SF11">
    <property type="entry name" value="THAP DOMAIN-CONTAINING PROTEIN 10"/>
    <property type="match status" value="1"/>
</dbReference>
<accession>A0ABD0NMP0</accession>
<keyword evidence="6" id="KW-0539">Nucleus</keyword>
<evidence type="ECO:0000256" key="1">
    <source>
        <dbReference type="ARBA" id="ARBA00022723"/>
    </source>
</evidence>
<gene>
    <name evidence="8" type="ORF">M9458_041612</name>
</gene>
<evidence type="ECO:0000256" key="5">
    <source>
        <dbReference type="PROSITE-ProRule" id="PRU00309"/>
    </source>
</evidence>
<dbReference type="GO" id="GO:0001935">
    <property type="term" value="P:endothelial cell proliferation"/>
    <property type="evidence" value="ECO:0007669"/>
    <property type="project" value="UniProtKB-UniRule"/>
</dbReference>
<dbReference type="Proteomes" id="UP001529510">
    <property type="component" value="Unassembled WGS sequence"/>
</dbReference>
<evidence type="ECO:0000256" key="2">
    <source>
        <dbReference type="ARBA" id="ARBA00022771"/>
    </source>
</evidence>
<sequence>MWGKSIKRCAIPGCRIEPVSLHSLPKDPSIRNEWLKFLYTDVPDRYSPTLTVCSAHFSPDSFVNL</sequence>
<dbReference type="GO" id="GO:0008270">
    <property type="term" value="F:zinc ion binding"/>
    <property type="evidence" value="ECO:0007669"/>
    <property type="project" value="UniProtKB-KW"/>
</dbReference>
<keyword evidence="1" id="KW-0479">Metal-binding</keyword>
<keyword evidence="6" id="KW-0175">Coiled coil</keyword>
<dbReference type="InterPro" id="IPR026516">
    <property type="entry name" value="THAP1/10"/>
</dbReference>
<reference evidence="8 9" key="1">
    <citation type="submission" date="2024-05" db="EMBL/GenBank/DDBJ databases">
        <title>Genome sequencing and assembly of Indian major carp, Cirrhinus mrigala (Hamilton, 1822).</title>
        <authorList>
            <person name="Mohindra V."/>
            <person name="Chowdhury L.M."/>
            <person name="Lal K."/>
            <person name="Jena J.K."/>
        </authorList>
    </citation>
    <scope>NUCLEOTIDE SEQUENCE [LARGE SCALE GENOMIC DNA]</scope>
    <source>
        <strain evidence="8">CM1030</strain>
        <tissue evidence="8">Blood</tissue>
    </source>
</reference>
<comment type="caution">
    <text evidence="8">The sequence shown here is derived from an EMBL/GenBank/DDBJ whole genome shotgun (WGS) entry which is preliminary data.</text>
</comment>
<keyword evidence="6" id="KW-0804">Transcription</keyword>
<comment type="subcellular location">
    <subcellularLocation>
        <location evidence="6">Nucleus</location>
        <location evidence="6">Nucleoplasm</location>
    </subcellularLocation>
</comment>
<feature type="domain" description="THAP-type" evidence="7">
    <location>
        <begin position="1"/>
        <end position="65"/>
    </location>
</feature>
<keyword evidence="6" id="KW-0805">Transcription regulation</keyword>
<dbReference type="GO" id="GO:0003700">
    <property type="term" value="F:DNA-binding transcription factor activity"/>
    <property type="evidence" value="ECO:0007669"/>
    <property type="project" value="UniProtKB-UniRule"/>
</dbReference>
<dbReference type="AlphaFoldDB" id="A0ABD0NMP0"/>
<dbReference type="InterPro" id="IPR038441">
    <property type="entry name" value="THAP_Znf_sf"/>
</dbReference>
<comment type="similarity">
    <text evidence="6">Belongs to the THAP1 family.</text>
</comment>
<dbReference type="EMBL" id="JAMKFB020000021">
    <property type="protein sequence ID" value="KAL0162216.1"/>
    <property type="molecule type" value="Genomic_DNA"/>
</dbReference>
<keyword evidence="3" id="KW-0862">Zinc</keyword>
<keyword evidence="6" id="KW-0131">Cell cycle</keyword>
<evidence type="ECO:0000256" key="6">
    <source>
        <dbReference type="RuleBase" id="RU369073"/>
    </source>
</evidence>
<evidence type="ECO:0000259" key="7">
    <source>
        <dbReference type="PROSITE" id="PS50950"/>
    </source>
</evidence>
<dbReference type="PANTHER" id="PTHR46600">
    <property type="entry name" value="THAP DOMAIN-CONTAINING"/>
    <property type="match status" value="1"/>
</dbReference>
<dbReference type="Gene3D" id="6.20.210.20">
    <property type="entry name" value="THAP domain"/>
    <property type="match status" value="1"/>
</dbReference>
<organism evidence="8 9">
    <name type="scientific">Cirrhinus mrigala</name>
    <name type="common">Mrigala</name>
    <dbReference type="NCBI Taxonomy" id="683832"/>
    <lineage>
        <taxon>Eukaryota</taxon>
        <taxon>Metazoa</taxon>
        <taxon>Chordata</taxon>
        <taxon>Craniata</taxon>
        <taxon>Vertebrata</taxon>
        <taxon>Euteleostomi</taxon>
        <taxon>Actinopterygii</taxon>
        <taxon>Neopterygii</taxon>
        <taxon>Teleostei</taxon>
        <taxon>Ostariophysi</taxon>
        <taxon>Cypriniformes</taxon>
        <taxon>Cyprinidae</taxon>
        <taxon>Labeoninae</taxon>
        <taxon>Labeonini</taxon>
        <taxon>Cirrhinus</taxon>
    </lineage>
</organism>